<name>A0A812C6I9_ACAPH</name>
<dbReference type="AlphaFoldDB" id="A0A812C6I9"/>
<organism evidence="2 3">
    <name type="scientific">Acanthosepion pharaonis</name>
    <name type="common">Pharaoh cuttlefish</name>
    <name type="synonym">Sepia pharaonis</name>
    <dbReference type="NCBI Taxonomy" id="158019"/>
    <lineage>
        <taxon>Eukaryota</taxon>
        <taxon>Metazoa</taxon>
        <taxon>Spiralia</taxon>
        <taxon>Lophotrochozoa</taxon>
        <taxon>Mollusca</taxon>
        <taxon>Cephalopoda</taxon>
        <taxon>Coleoidea</taxon>
        <taxon>Decapodiformes</taxon>
        <taxon>Sepiida</taxon>
        <taxon>Sepiina</taxon>
        <taxon>Sepiidae</taxon>
        <taxon>Acanthosepion</taxon>
    </lineage>
</organism>
<dbReference type="Proteomes" id="UP000597762">
    <property type="component" value="Unassembled WGS sequence"/>
</dbReference>
<gene>
    <name evidence="2" type="ORF">SPHA_33553</name>
</gene>
<proteinExistence type="predicted"/>
<reference evidence="2" key="1">
    <citation type="submission" date="2021-01" db="EMBL/GenBank/DDBJ databases">
        <authorList>
            <person name="Li R."/>
            <person name="Bekaert M."/>
        </authorList>
    </citation>
    <scope>NUCLEOTIDE SEQUENCE</scope>
    <source>
        <strain evidence="2">Farmed</strain>
    </source>
</reference>
<keyword evidence="3" id="KW-1185">Reference proteome</keyword>
<accession>A0A812C6I9</accession>
<comment type="caution">
    <text evidence="2">The sequence shown here is derived from an EMBL/GenBank/DDBJ whole genome shotgun (WGS) entry which is preliminary data.</text>
</comment>
<keyword evidence="1" id="KW-0472">Membrane</keyword>
<evidence type="ECO:0000256" key="1">
    <source>
        <dbReference type="SAM" id="Phobius"/>
    </source>
</evidence>
<feature type="transmembrane region" description="Helical" evidence="1">
    <location>
        <begin position="141"/>
        <end position="159"/>
    </location>
</feature>
<keyword evidence="1" id="KW-0812">Transmembrane</keyword>
<protein>
    <submittedName>
        <fullName evidence="2">Uncharacterized protein</fullName>
    </submittedName>
</protein>
<feature type="transmembrane region" description="Helical" evidence="1">
    <location>
        <begin position="117"/>
        <end position="135"/>
    </location>
</feature>
<keyword evidence="1" id="KW-1133">Transmembrane helix</keyword>
<evidence type="ECO:0000313" key="2">
    <source>
        <dbReference type="EMBL" id="CAE1263051.1"/>
    </source>
</evidence>
<sequence>MQSSLKDELLIPDKRSFVRLQPELGQVVPIEDQCSYGCHQEREPTSETSLLRCTCRPVRYAFPQRAISLPDMHRYVRVRFGRSRDPSVELSRVEDGMSRSCGQFKIPLRYSFDYKSLSFYSLFIFFFFISLSLSLSLSLSFYLFFLFLLSFPLSFLLSFF</sequence>
<dbReference type="EMBL" id="CAHIKZ030001405">
    <property type="protein sequence ID" value="CAE1263051.1"/>
    <property type="molecule type" value="Genomic_DNA"/>
</dbReference>
<evidence type="ECO:0000313" key="3">
    <source>
        <dbReference type="Proteomes" id="UP000597762"/>
    </source>
</evidence>